<dbReference type="Pfam" id="PF03176">
    <property type="entry name" value="MMPL"/>
    <property type="match status" value="2"/>
</dbReference>
<accession>A0A0U1QP53</accession>
<dbReference type="EMBL" id="AFVQ02000100">
    <property type="protein sequence ID" value="KLI02406.1"/>
    <property type="molecule type" value="Genomic_DNA"/>
</dbReference>
<dbReference type="AlphaFoldDB" id="A0A0U1QP53"/>
<evidence type="ECO:0000256" key="3">
    <source>
        <dbReference type="ARBA" id="ARBA00022475"/>
    </source>
</evidence>
<organism evidence="9 10">
    <name type="scientific">Sporolactobacillus inulinus CASD</name>
    <dbReference type="NCBI Taxonomy" id="1069536"/>
    <lineage>
        <taxon>Bacteria</taxon>
        <taxon>Bacillati</taxon>
        <taxon>Bacillota</taxon>
        <taxon>Bacilli</taxon>
        <taxon>Bacillales</taxon>
        <taxon>Sporolactobacillaceae</taxon>
        <taxon>Sporolactobacillus</taxon>
    </lineage>
</organism>
<feature type="transmembrane region" description="Helical" evidence="7">
    <location>
        <begin position="362"/>
        <end position="379"/>
    </location>
</feature>
<evidence type="ECO:0000256" key="2">
    <source>
        <dbReference type="ARBA" id="ARBA00010157"/>
    </source>
</evidence>
<dbReference type="Gene3D" id="1.10.287.950">
    <property type="entry name" value="Methyl-accepting chemotaxis protein"/>
    <property type="match status" value="1"/>
</dbReference>
<dbReference type="SUPFAM" id="SSF58104">
    <property type="entry name" value="Methyl-accepting chemotaxis protein (MCP) signaling domain"/>
    <property type="match status" value="1"/>
</dbReference>
<feature type="transmembrane region" description="Helical" evidence="7">
    <location>
        <begin position="981"/>
        <end position="1004"/>
    </location>
</feature>
<gene>
    <name evidence="9" type="ORF">SINU_08040</name>
</gene>
<dbReference type="InterPro" id="IPR050545">
    <property type="entry name" value="Mycobact_MmpL"/>
</dbReference>
<comment type="subcellular location">
    <subcellularLocation>
        <location evidence="1">Cell membrane</location>
        <topology evidence="1">Multi-pass membrane protein</topology>
    </subcellularLocation>
</comment>
<evidence type="ECO:0000256" key="5">
    <source>
        <dbReference type="ARBA" id="ARBA00022989"/>
    </source>
</evidence>
<keyword evidence="5 7" id="KW-1133">Transmembrane helix</keyword>
<evidence type="ECO:0000313" key="9">
    <source>
        <dbReference type="EMBL" id="KLI02406.1"/>
    </source>
</evidence>
<feature type="transmembrane region" description="Helical" evidence="7">
    <location>
        <begin position="302"/>
        <end position="327"/>
    </location>
</feature>
<name>A0A0U1QP53_9BACL</name>
<evidence type="ECO:0000256" key="1">
    <source>
        <dbReference type="ARBA" id="ARBA00004651"/>
    </source>
</evidence>
<keyword evidence="4 7" id="KW-0812">Transmembrane</keyword>
<feature type="transmembrane region" description="Helical" evidence="7">
    <location>
        <begin position="177"/>
        <end position="193"/>
    </location>
</feature>
<dbReference type="InterPro" id="IPR004869">
    <property type="entry name" value="MMPL_dom"/>
</dbReference>
<dbReference type="Gene3D" id="1.20.1640.10">
    <property type="entry name" value="Multidrug efflux transporter AcrB transmembrane domain"/>
    <property type="match status" value="2"/>
</dbReference>
<dbReference type="PANTHER" id="PTHR33406">
    <property type="entry name" value="MEMBRANE PROTEIN MJ1562-RELATED"/>
    <property type="match status" value="1"/>
</dbReference>
<comment type="caution">
    <text evidence="9">The sequence shown here is derived from an EMBL/GenBank/DDBJ whole genome shotgun (WGS) entry which is preliminary data.</text>
</comment>
<feature type="transmembrane region" description="Helical" evidence="7">
    <location>
        <begin position="905"/>
        <end position="927"/>
    </location>
</feature>
<reference evidence="9 10" key="1">
    <citation type="journal article" date="2011" name="J. Bacteriol.">
        <title>Draft genome sequence of Sporolactobacillus inulinus strain CASD, an efficient D-lactic acid-producing bacterium with high-concentration lactate tolerance capability.</title>
        <authorList>
            <person name="Yu B."/>
            <person name="Su F."/>
            <person name="Wang L."/>
            <person name="Xu K."/>
            <person name="Zhao B."/>
            <person name="Xu P."/>
        </authorList>
    </citation>
    <scope>NUCLEOTIDE SEQUENCE [LARGE SCALE GENOMIC DNA]</scope>
    <source>
        <strain evidence="9 10">CASD</strain>
    </source>
</reference>
<comment type="similarity">
    <text evidence="2">Belongs to the resistance-nodulation-cell division (RND) (TC 2.A.6) family. MmpL subfamily.</text>
</comment>
<evidence type="ECO:0000313" key="10">
    <source>
        <dbReference type="Proteomes" id="UP000035553"/>
    </source>
</evidence>
<feature type="transmembrane region" description="Helical" evidence="7">
    <location>
        <begin position="233"/>
        <end position="252"/>
    </location>
</feature>
<dbReference type="RefSeq" id="WP_010027479.1">
    <property type="nucleotide sequence ID" value="NZ_AFVQ02000100.1"/>
</dbReference>
<proteinExistence type="inferred from homology"/>
<feature type="domain" description="SSD" evidence="8">
    <location>
        <begin position="852"/>
        <end position="1003"/>
    </location>
</feature>
<dbReference type="InterPro" id="IPR000731">
    <property type="entry name" value="SSD"/>
</dbReference>
<evidence type="ECO:0000256" key="4">
    <source>
        <dbReference type="ARBA" id="ARBA00022692"/>
    </source>
</evidence>
<feature type="domain" description="SSD" evidence="8">
    <location>
        <begin position="200"/>
        <end position="332"/>
    </location>
</feature>
<dbReference type="PROSITE" id="PS50156">
    <property type="entry name" value="SSD"/>
    <property type="match status" value="2"/>
</dbReference>
<dbReference type="STRING" id="1069536.SINU_08040"/>
<keyword evidence="3" id="KW-1003">Cell membrane</keyword>
<dbReference type="OrthoDB" id="9782006at2"/>
<dbReference type="PANTHER" id="PTHR33406:SF6">
    <property type="entry name" value="MEMBRANE PROTEIN YDGH-RELATED"/>
    <property type="match status" value="1"/>
</dbReference>
<evidence type="ECO:0000256" key="6">
    <source>
        <dbReference type="ARBA" id="ARBA00023136"/>
    </source>
</evidence>
<evidence type="ECO:0000256" key="7">
    <source>
        <dbReference type="SAM" id="Phobius"/>
    </source>
</evidence>
<dbReference type="GO" id="GO:0005886">
    <property type="term" value="C:plasma membrane"/>
    <property type="evidence" value="ECO:0007669"/>
    <property type="project" value="UniProtKB-SubCell"/>
</dbReference>
<dbReference type="SUPFAM" id="SSF82866">
    <property type="entry name" value="Multidrug efflux transporter AcrB transmembrane domain"/>
    <property type="match status" value="2"/>
</dbReference>
<keyword evidence="6 7" id="KW-0472">Membrane</keyword>
<feature type="transmembrane region" description="Helical" evidence="7">
    <location>
        <begin position="948"/>
        <end position="975"/>
    </location>
</feature>
<dbReference type="Proteomes" id="UP000035553">
    <property type="component" value="Unassembled WGS sequence"/>
</dbReference>
<evidence type="ECO:0000259" key="8">
    <source>
        <dbReference type="PROSITE" id="PS50156"/>
    </source>
</evidence>
<feature type="transmembrane region" description="Helical" evidence="7">
    <location>
        <begin position="279"/>
        <end position="296"/>
    </location>
</feature>
<feature type="transmembrane region" description="Helical" evidence="7">
    <location>
        <begin position="881"/>
        <end position="899"/>
    </location>
</feature>
<sequence length="1020" mass="109763">MRGIIKARWIILCLWLVATVVLVAMQPDINAILRDRGQKALNEDSPSVQADAILSKMEKSKGTNNLIVFHDKTKISNNELNQIEQGVAQFRDDADTLGVAEIMDPFSIPEAKSSLISKDKTTVMVSFKLDKKSREIDDIKKAIDQRLDKVTVTHYLSGEDFINNDYLKASQGGVEKSAALTVLFILIVLVIMFRSIVTPVISLLAVMFSYLCSMGIAAQLIDKAGFPLTSLTQMLLILILFGIGTDYNILLFNRFKEELANGLSVDDAIVSTYQTAGKTIVYSILTVFIAFAALLFSQSPIYQSGIVVVIGVAFLLLEILTLTPFAMKLLGKKLFWSSKSTKGHGENRMWAGTASLATKHPIVSVILVALLIVPAVFFYQEKLNFDTIGELGNSYPSSKAMNIVADHFGKGNAMPATVVIENKKALDNGESLAAIDQLTGQLEKIKGVKQVSSITRPQGQEVNGFYIGDQTKSVTDGLSATRKGIDQIGGGLKTAQKKLGSADFSQVNKMVDGTAKLENGMTALTSGLKQIQNGISGTGQSQTISDGIGQMESNLEKMSGAVNTLAGNYEQMQSGYAKMGTSYQDTAKALLGVKNALAQMQMLTSALGDSSPGVAGDQNYLQLKAGIDQLSASLAKITPEGIDALNKNYTTLTSGFKTANTHLTEMSAGLSKMAEGLEKMKSGLDSASSGIGKIATNMDQVTDGLGQMKSGQQKLADGLNGFHTFSNKLADVNKGLDQLSGGLGKTNAFLSQLNENRAFSIPDEALKDKQYQQALDAFMSKDRTITKITVILDNDPYSKNALNTIKQMNAMVRSGVKGTDLADARVAVSGPSSTTYDTNNVLTKDLNRLTVIVLIGVLLVLIVVMRSFWIPVFITVSLMGAYYAAMFVLNALFITMLGLEGISSFVPFFAFIVIVALGVDYSIFLLARYKEYPLMSGKEAIVEAAKRVGTVILSAFVILGGTFATLMPSGIVLLIELATAVITGLIVLCFIMLPIFVPAMISLFDSPPTFKRSAESAVNE</sequence>
<feature type="transmembrane region" description="Helical" evidence="7">
    <location>
        <begin position="849"/>
        <end position="869"/>
    </location>
</feature>
<feature type="transmembrane region" description="Helical" evidence="7">
    <location>
        <begin position="200"/>
        <end position="221"/>
    </location>
</feature>
<protein>
    <submittedName>
        <fullName evidence="9">Membrane protein</fullName>
    </submittedName>
</protein>
<keyword evidence="10" id="KW-1185">Reference proteome</keyword>